<dbReference type="InterPro" id="IPR022874">
    <property type="entry name" value="Valine-tRNA_ligase_type_2"/>
</dbReference>
<comment type="similarity">
    <text evidence="8">Belongs to the class-I aminoacyl-tRNA synthetase family. ValS type 2 subfamily.</text>
</comment>
<dbReference type="SUPFAM" id="SSF50677">
    <property type="entry name" value="ValRS/IleRS/LeuRS editing domain"/>
    <property type="match status" value="1"/>
</dbReference>
<evidence type="ECO:0000256" key="9">
    <source>
        <dbReference type="SAM" id="MobiDB-lite"/>
    </source>
</evidence>
<gene>
    <name evidence="8 12" type="primary">valS</name>
    <name evidence="12" type="ORF">LWF01_09690</name>
</gene>
<dbReference type="Gene3D" id="3.40.50.620">
    <property type="entry name" value="HUPs"/>
    <property type="match status" value="2"/>
</dbReference>
<evidence type="ECO:0000313" key="12">
    <source>
        <dbReference type="EMBL" id="WGW13982.1"/>
    </source>
</evidence>
<keyword evidence="1 8" id="KW-0963">Cytoplasm</keyword>
<dbReference type="PANTHER" id="PTHR11946">
    <property type="entry name" value="VALYL-TRNA SYNTHETASES"/>
    <property type="match status" value="1"/>
</dbReference>
<dbReference type="PROSITE" id="PS00178">
    <property type="entry name" value="AA_TRNA_LIGASE_I"/>
    <property type="match status" value="1"/>
</dbReference>
<comment type="domain">
    <text evidence="8">ValRS has two distinct active sites: one for aminoacylation and one for editing. The misactivated threonine is translocated from the active site to the editing site.</text>
</comment>
<dbReference type="NCBIfam" id="NF009687">
    <property type="entry name" value="PRK13208.1"/>
    <property type="match status" value="1"/>
</dbReference>
<evidence type="ECO:0000259" key="11">
    <source>
        <dbReference type="Pfam" id="PF08264"/>
    </source>
</evidence>
<dbReference type="InterPro" id="IPR013155">
    <property type="entry name" value="M/V/L/I-tRNA-synth_anticd-bd"/>
</dbReference>
<comment type="catalytic activity">
    <reaction evidence="7 8">
        <text>tRNA(Val) + L-valine + ATP = L-valyl-tRNA(Val) + AMP + diphosphate</text>
        <dbReference type="Rhea" id="RHEA:10704"/>
        <dbReference type="Rhea" id="RHEA-COMP:9672"/>
        <dbReference type="Rhea" id="RHEA-COMP:9708"/>
        <dbReference type="ChEBI" id="CHEBI:30616"/>
        <dbReference type="ChEBI" id="CHEBI:33019"/>
        <dbReference type="ChEBI" id="CHEBI:57762"/>
        <dbReference type="ChEBI" id="CHEBI:78442"/>
        <dbReference type="ChEBI" id="CHEBI:78537"/>
        <dbReference type="ChEBI" id="CHEBI:456215"/>
        <dbReference type="EC" id="6.1.1.9"/>
    </reaction>
</comment>
<evidence type="ECO:0000256" key="4">
    <source>
        <dbReference type="ARBA" id="ARBA00022840"/>
    </source>
</evidence>
<dbReference type="InterPro" id="IPR002300">
    <property type="entry name" value="aa-tRNA-synth_Ia"/>
</dbReference>
<dbReference type="CDD" id="cd07962">
    <property type="entry name" value="Anticodon_Ia_Val"/>
    <property type="match status" value="1"/>
</dbReference>
<dbReference type="PANTHER" id="PTHR11946:SF93">
    <property type="entry name" value="VALINE--TRNA LIGASE, CHLOROPLASTIC_MITOCHONDRIAL 2"/>
    <property type="match status" value="1"/>
</dbReference>
<dbReference type="Pfam" id="PF08264">
    <property type="entry name" value="Anticodon_1"/>
    <property type="match status" value="1"/>
</dbReference>
<evidence type="ECO:0000256" key="5">
    <source>
        <dbReference type="ARBA" id="ARBA00022917"/>
    </source>
</evidence>
<dbReference type="InterPro" id="IPR002303">
    <property type="entry name" value="Valyl-tRNA_ligase"/>
</dbReference>
<evidence type="ECO:0000256" key="2">
    <source>
        <dbReference type="ARBA" id="ARBA00022598"/>
    </source>
</evidence>
<dbReference type="NCBIfam" id="NF000540">
    <property type="entry name" value="alt_ValS"/>
    <property type="match status" value="1"/>
</dbReference>
<evidence type="ECO:0000256" key="7">
    <source>
        <dbReference type="ARBA" id="ARBA00047552"/>
    </source>
</evidence>
<dbReference type="Gene3D" id="1.10.730.10">
    <property type="entry name" value="Isoleucyl-tRNA Synthetase, Domain 1"/>
    <property type="match status" value="1"/>
</dbReference>
<comment type="subunit">
    <text evidence="8">Monomer.</text>
</comment>
<feature type="domain" description="Methionyl/Valyl/Leucyl/Isoleucyl-tRNA synthetase anticodon-binding" evidence="11">
    <location>
        <begin position="694"/>
        <end position="834"/>
    </location>
</feature>
<evidence type="ECO:0000313" key="13">
    <source>
        <dbReference type="Proteomes" id="UP001209083"/>
    </source>
</evidence>
<evidence type="ECO:0000256" key="6">
    <source>
        <dbReference type="ARBA" id="ARBA00023146"/>
    </source>
</evidence>
<dbReference type="EMBL" id="CP090958">
    <property type="protein sequence ID" value="WGW13982.1"/>
    <property type="molecule type" value="Genomic_DNA"/>
</dbReference>
<protein>
    <recommendedName>
        <fullName evidence="8">Valine--tRNA ligase</fullName>
        <ecNumber evidence="8">6.1.1.9</ecNumber>
    </recommendedName>
    <alternativeName>
        <fullName evidence="8">Valyl-tRNA synthetase</fullName>
        <shortName evidence="8">ValRS</shortName>
    </alternativeName>
</protein>
<dbReference type="SUPFAM" id="SSF52374">
    <property type="entry name" value="Nucleotidylyl transferase"/>
    <property type="match status" value="1"/>
</dbReference>
<comment type="subcellular location">
    <subcellularLocation>
        <location evidence="8">Cytoplasm</location>
    </subcellularLocation>
</comment>
<keyword evidence="4 8" id="KW-0067">ATP-binding</keyword>
<dbReference type="Pfam" id="PF00133">
    <property type="entry name" value="tRNA-synt_1"/>
    <property type="match status" value="2"/>
</dbReference>
<dbReference type="SUPFAM" id="SSF47323">
    <property type="entry name" value="Anticodon-binding domain of a subclass of class I aminoacyl-tRNA synthetases"/>
    <property type="match status" value="1"/>
</dbReference>
<organism evidence="12 13">
    <name type="scientific">Saxibacter everestensis</name>
    <dbReference type="NCBI Taxonomy" id="2909229"/>
    <lineage>
        <taxon>Bacteria</taxon>
        <taxon>Bacillati</taxon>
        <taxon>Actinomycetota</taxon>
        <taxon>Actinomycetes</taxon>
        <taxon>Micrococcales</taxon>
        <taxon>Brevibacteriaceae</taxon>
        <taxon>Saxibacter</taxon>
    </lineage>
</organism>
<feature type="short sequence motif" description="'KMSKS' region" evidence="8">
    <location>
        <begin position="605"/>
        <end position="609"/>
    </location>
</feature>
<proteinExistence type="inferred from homology"/>
<sequence>MTISASRADSSGHADPSRTHPSVKVPEKPSVEGLGAKWDAVWSRDKTYAFDRSAERAEVYSIDTPPPTASGSLHVGHVFSYTQTDVVARYQRMLGKQVFYPLGWDDNGLPTERRVQNYYGVRCDPAIGYDPDFTPPEKPAKNSRDFIAVSRRNFIELCEELAVLDEKVFEDLFRMVGLSVDWDYTYRTIDDTSRAVSQRSFLADLAAGQAYSADAPTLWDVTFRTAVAQAELEDRERPGAYHRVKFASNGAGEPIYIETTRPELIPAVVALVAHPDDERYQPLFGSTVRSPLFGVDVPVVAHELAKPDKGTGIAMVCTFGDLTDVTWWRELQLPTRPIVGRDGRILAETPEWIASSGFNGAVDAYQQLATKTSFSAKETIVEMLRESGDLDGEPKPVLHPVPFYEKGDKPLEVVTSRQWYLRNGGRSEELRADLIARGREINWHPHFMRARYENWVDGLNGDWLVSRQRYFGVPIPVWYPLNADGEPEYDSPIIPSDASLPVDPAADTAPGFQEAQRGEPGGFMGDPDVLDTWATSSLTPQLVGGWSRDEDLFQRVFPFDLRPQGHDIIRTWLFSTMVRANALNTSIPWTNAALSGWILDPDRKKMSKSKGNVVVPTDILAEHKPGHGPDAVRYWAASARLGSDTAYDQDQMKVGRRLAMKLLNASKFALNLGAHEGLISSDAAGDAGVINPLDQALLARLDTVVAEAGKAMDGYDYAKALDLTESFFWSFTDDYVELVKDRAYGAAGPDQQKSAVVTLATTLDTVLRLFAPVLPFATEEVWSWWRAGSVHHASWPKPVGFSGDAKILTVLGEALGKVRKSKSEAKVSQKTEVQRAVITAGSEQRVRLESAAEDLKAAGRVSELVFVDATDGELTVSEIELAPAEV</sequence>
<comment type="function">
    <text evidence="8">Catalyzes the attachment of valine to tRNA(Val). As ValRS can inadvertently accommodate and process structurally similar amino acids such as threonine, to avoid such errors, it has a 'posttransfer' editing activity that hydrolyzes mischarged Thr-tRNA(Val) in a tRNA-dependent manner.</text>
</comment>
<evidence type="ECO:0000256" key="3">
    <source>
        <dbReference type="ARBA" id="ARBA00022741"/>
    </source>
</evidence>
<keyword evidence="3 8" id="KW-0547">Nucleotide-binding</keyword>
<evidence type="ECO:0000259" key="10">
    <source>
        <dbReference type="Pfam" id="PF00133"/>
    </source>
</evidence>
<feature type="domain" description="Aminoacyl-tRNA synthetase class Ia" evidence="10">
    <location>
        <begin position="142"/>
        <end position="646"/>
    </location>
</feature>
<keyword evidence="6 8" id="KW-0030">Aminoacyl-tRNA synthetase</keyword>
<dbReference type="RefSeq" id="WP_349640806.1">
    <property type="nucleotide sequence ID" value="NZ_CP090958.1"/>
</dbReference>
<name>A0ABY8QY77_9MICO</name>
<feature type="short sequence motif" description="'HIGH' region" evidence="8">
    <location>
        <begin position="67"/>
        <end position="77"/>
    </location>
</feature>
<dbReference type="GO" id="GO:0004832">
    <property type="term" value="F:valine-tRNA ligase activity"/>
    <property type="evidence" value="ECO:0007669"/>
    <property type="project" value="UniProtKB-EC"/>
</dbReference>
<feature type="binding site" evidence="8">
    <location>
        <position position="608"/>
    </location>
    <ligand>
        <name>ATP</name>
        <dbReference type="ChEBI" id="CHEBI:30616"/>
    </ligand>
</feature>
<evidence type="ECO:0000256" key="1">
    <source>
        <dbReference type="ARBA" id="ARBA00022490"/>
    </source>
</evidence>
<feature type="region of interest" description="Disordered" evidence="9">
    <location>
        <begin position="1"/>
        <end position="31"/>
    </location>
</feature>
<keyword evidence="5 8" id="KW-0648">Protein biosynthesis</keyword>
<dbReference type="InterPro" id="IPR048044">
    <property type="entry name" value="Valyl-tRNA_ligase_actino"/>
</dbReference>
<dbReference type="InterPro" id="IPR009008">
    <property type="entry name" value="Val/Leu/Ile-tRNA-synth_edit"/>
</dbReference>
<dbReference type="Proteomes" id="UP001209083">
    <property type="component" value="Chromosome"/>
</dbReference>
<dbReference type="InterPro" id="IPR014729">
    <property type="entry name" value="Rossmann-like_a/b/a_fold"/>
</dbReference>
<keyword evidence="13" id="KW-1185">Reference proteome</keyword>
<keyword evidence="2 8" id="KW-0436">Ligase</keyword>
<dbReference type="PRINTS" id="PR00986">
    <property type="entry name" value="TRNASYNTHVAL"/>
</dbReference>
<dbReference type="InterPro" id="IPR033705">
    <property type="entry name" value="Anticodon_Ia_Val"/>
</dbReference>
<dbReference type="HAMAP" id="MF_02005">
    <property type="entry name" value="Val_tRNA_synth_type2"/>
    <property type="match status" value="1"/>
</dbReference>
<dbReference type="InterPro" id="IPR009080">
    <property type="entry name" value="tRNAsynth_Ia_anticodon-bd"/>
</dbReference>
<evidence type="ECO:0000256" key="8">
    <source>
        <dbReference type="HAMAP-Rule" id="MF_02005"/>
    </source>
</evidence>
<reference evidence="12 13" key="1">
    <citation type="submission" date="2023-05" db="EMBL/GenBank/DDBJ databases">
        <title>Lithophilousrod everest ZFBP1038 complete genpme.</title>
        <authorList>
            <person name="Tian M."/>
        </authorList>
    </citation>
    <scope>NUCLEOTIDE SEQUENCE [LARGE SCALE GENOMIC DNA]</scope>
    <source>
        <strain evidence="12 13">ZFBP1038</strain>
    </source>
</reference>
<dbReference type="InterPro" id="IPR001412">
    <property type="entry name" value="aa-tRNA-synth_I_CS"/>
</dbReference>
<accession>A0ABY8QY77</accession>
<feature type="domain" description="Aminoacyl-tRNA synthetase class Ia" evidence="10">
    <location>
        <begin position="40"/>
        <end position="121"/>
    </location>
</feature>
<dbReference type="EC" id="6.1.1.9" evidence="8"/>